<dbReference type="AlphaFoldDB" id="A0A9J6BDP9"/>
<dbReference type="Proteomes" id="UP001107558">
    <property type="component" value="Chromosome 4"/>
</dbReference>
<comment type="caution">
    <text evidence="13">The sequence shown here is derived from an EMBL/GenBank/DDBJ whole genome shotgun (WGS) entry which is preliminary data.</text>
</comment>
<dbReference type="GO" id="GO:0005886">
    <property type="term" value="C:plasma membrane"/>
    <property type="evidence" value="ECO:0007669"/>
    <property type="project" value="UniProtKB-SubCell"/>
</dbReference>
<dbReference type="InterPro" id="IPR032675">
    <property type="entry name" value="LRR_dom_sf"/>
</dbReference>
<evidence type="ECO:0000256" key="4">
    <source>
        <dbReference type="ARBA" id="ARBA00022692"/>
    </source>
</evidence>
<reference evidence="13" key="1">
    <citation type="submission" date="2021-03" db="EMBL/GenBank/DDBJ databases">
        <title>Chromosome level genome of the anhydrobiotic midge Polypedilum vanderplanki.</title>
        <authorList>
            <person name="Yoshida Y."/>
            <person name="Kikawada T."/>
            <person name="Gusev O."/>
        </authorList>
    </citation>
    <scope>NUCLEOTIDE SEQUENCE</scope>
    <source>
        <strain evidence="13">NIAS01</strain>
        <tissue evidence="13">Whole body or cell culture</tissue>
    </source>
</reference>
<evidence type="ECO:0000313" key="14">
    <source>
        <dbReference type="Proteomes" id="UP001107558"/>
    </source>
</evidence>
<dbReference type="Gene3D" id="3.80.10.10">
    <property type="entry name" value="Ribonuclease Inhibitor"/>
    <property type="match status" value="1"/>
</dbReference>
<keyword evidence="2" id="KW-0813">Transport</keyword>
<gene>
    <name evidence="13" type="ORF">PVAND_015836</name>
</gene>
<keyword evidence="8 12" id="KW-0472">Membrane</keyword>
<dbReference type="InterPro" id="IPR001611">
    <property type="entry name" value="Leu-rich_rpt"/>
</dbReference>
<evidence type="ECO:0000313" key="13">
    <source>
        <dbReference type="EMBL" id="KAG5667869.1"/>
    </source>
</evidence>
<comment type="subcellular location">
    <subcellularLocation>
        <location evidence="1">Cell membrane</location>
        <topology evidence="1">Single-pass membrane protein</topology>
    </subcellularLocation>
</comment>
<dbReference type="InterPro" id="IPR051432">
    <property type="entry name" value="KCNMA1_auxiliary"/>
</dbReference>
<dbReference type="EMBL" id="JADBJN010000004">
    <property type="protein sequence ID" value="KAG5667869.1"/>
    <property type="molecule type" value="Genomic_DNA"/>
</dbReference>
<dbReference type="PANTHER" id="PTHR46473">
    <property type="entry name" value="GH08155P"/>
    <property type="match status" value="1"/>
</dbReference>
<organism evidence="13 14">
    <name type="scientific">Polypedilum vanderplanki</name>
    <name type="common">Sleeping chironomid midge</name>
    <dbReference type="NCBI Taxonomy" id="319348"/>
    <lineage>
        <taxon>Eukaryota</taxon>
        <taxon>Metazoa</taxon>
        <taxon>Ecdysozoa</taxon>
        <taxon>Arthropoda</taxon>
        <taxon>Hexapoda</taxon>
        <taxon>Insecta</taxon>
        <taxon>Pterygota</taxon>
        <taxon>Neoptera</taxon>
        <taxon>Endopterygota</taxon>
        <taxon>Diptera</taxon>
        <taxon>Nematocera</taxon>
        <taxon>Chironomoidea</taxon>
        <taxon>Chironomidae</taxon>
        <taxon>Chironominae</taxon>
        <taxon>Polypedilum</taxon>
        <taxon>Polypedilum</taxon>
    </lineage>
</organism>
<dbReference type="GO" id="GO:0034220">
    <property type="term" value="P:monoatomic ion transmembrane transport"/>
    <property type="evidence" value="ECO:0007669"/>
    <property type="project" value="UniProtKB-KW"/>
</dbReference>
<keyword evidence="4 12" id="KW-0812">Transmembrane</keyword>
<keyword evidence="6 12" id="KW-1133">Transmembrane helix</keyword>
<keyword evidence="11" id="KW-0175">Coiled coil</keyword>
<evidence type="ECO:0000256" key="12">
    <source>
        <dbReference type="SAM" id="Phobius"/>
    </source>
</evidence>
<evidence type="ECO:0000256" key="9">
    <source>
        <dbReference type="ARBA" id="ARBA00023157"/>
    </source>
</evidence>
<evidence type="ECO:0000256" key="8">
    <source>
        <dbReference type="ARBA" id="ARBA00023136"/>
    </source>
</evidence>
<evidence type="ECO:0000256" key="3">
    <source>
        <dbReference type="ARBA" id="ARBA00022475"/>
    </source>
</evidence>
<keyword evidence="7" id="KW-0406">Ion transport</keyword>
<evidence type="ECO:0000256" key="11">
    <source>
        <dbReference type="SAM" id="Coils"/>
    </source>
</evidence>
<evidence type="ECO:0000256" key="2">
    <source>
        <dbReference type="ARBA" id="ARBA00022448"/>
    </source>
</evidence>
<sequence length="314" mass="36782">MCYLQNNPLINSPNSPISAWSGSHLSSMSNTDVTGFCSSSDSQIINYMPELNKIFPNLVFIYINIGRIKEIHRTDFEQYLKLTYLDLDGNDITYLEKSIFELNTKLQVIRFEGNKIQKIYPTVFDHLNQLQRLLISGSQCMNGDKSDRSGVLELIKEIKKICWSTIVLENFDKQNIEIEMIKEQFQEKFSKIVNLDTKAENMFKMMNNHSKMIRISESNMNNKIDSNERVLLNKIQKLNDQQKQYEANLALMFKNLETSNFQQFFFIALPLICLFTTLNLIIICLCCRKHVKFGKKKIQKISRNDFEMEERNCE</sequence>
<accession>A0A9J6BDP9</accession>
<keyword evidence="14" id="KW-1185">Reference proteome</keyword>
<protein>
    <submittedName>
        <fullName evidence="13">Uncharacterized protein</fullName>
    </submittedName>
</protein>
<evidence type="ECO:0000256" key="10">
    <source>
        <dbReference type="ARBA" id="ARBA00023303"/>
    </source>
</evidence>
<feature type="coiled-coil region" evidence="11">
    <location>
        <begin position="228"/>
        <end position="255"/>
    </location>
</feature>
<name>A0A9J6BDP9_POLVA</name>
<evidence type="ECO:0000256" key="7">
    <source>
        <dbReference type="ARBA" id="ARBA00023065"/>
    </source>
</evidence>
<evidence type="ECO:0000256" key="5">
    <source>
        <dbReference type="ARBA" id="ARBA00022729"/>
    </source>
</evidence>
<keyword evidence="5" id="KW-0732">Signal</keyword>
<dbReference type="OrthoDB" id="17912at2759"/>
<feature type="transmembrane region" description="Helical" evidence="12">
    <location>
        <begin position="264"/>
        <end position="287"/>
    </location>
</feature>
<keyword evidence="10" id="KW-0407">Ion channel</keyword>
<evidence type="ECO:0000256" key="6">
    <source>
        <dbReference type="ARBA" id="ARBA00022989"/>
    </source>
</evidence>
<keyword evidence="3" id="KW-1003">Cell membrane</keyword>
<proteinExistence type="predicted"/>
<dbReference type="Pfam" id="PF13855">
    <property type="entry name" value="LRR_8"/>
    <property type="match status" value="1"/>
</dbReference>
<dbReference type="PANTHER" id="PTHR46473:SF22">
    <property type="entry name" value="ELRR (EXTRACELLULAR LEUCINE-RICH REPEAT) ONLY"/>
    <property type="match status" value="1"/>
</dbReference>
<dbReference type="PROSITE" id="PS51450">
    <property type="entry name" value="LRR"/>
    <property type="match status" value="1"/>
</dbReference>
<dbReference type="SUPFAM" id="SSF52058">
    <property type="entry name" value="L domain-like"/>
    <property type="match status" value="1"/>
</dbReference>
<evidence type="ECO:0000256" key="1">
    <source>
        <dbReference type="ARBA" id="ARBA00004162"/>
    </source>
</evidence>
<keyword evidence="9" id="KW-1015">Disulfide bond</keyword>